<keyword evidence="3" id="KW-1185">Reference proteome</keyword>
<dbReference type="InterPro" id="IPR006037">
    <property type="entry name" value="RCK_C"/>
</dbReference>
<gene>
    <name evidence="2" type="ORF">GCM10009747_27980</name>
</gene>
<dbReference type="InterPro" id="IPR058776">
    <property type="entry name" value="KhtT-like_N"/>
</dbReference>
<dbReference type="Pfam" id="PF02080">
    <property type="entry name" value="TrkA_C"/>
    <property type="match status" value="1"/>
</dbReference>
<evidence type="ECO:0000259" key="1">
    <source>
        <dbReference type="PROSITE" id="PS51202"/>
    </source>
</evidence>
<dbReference type="SUPFAM" id="SSF116726">
    <property type="entry name" value="TrkA C-terminal domain-like"/>
    <property type="match status" value="1"/>
</dbReference>
<reference evidence="2 3" key="1">
    <citation type="journal article" date="2019" name="Int. J. Syst. Evol. Microbiol.">
        <title>The Global Catalogue of Microorganisms (GCM) 10K type strain sequencing project: providing services to taxonomists for standard genome sequencing and annotation.</title>
        <authorList>
            <consortium name="The Broad Institute Genomics Platform"/>
            <consortium name="The Broad Institute Genome Sequencing Center for Infectious Disease"/>
            <person name="Wu L."/>
            <person name="Ma J."/>
        </authorList>
    </citation>
    <scope>NUCLEOTIDE SEQUENCE [LARGE SCALE GENOMIC DNA]</scope>
    <source>
        <strain evidence="2 3">JCM 14319</strain>
    </source>
</reference>
<dbReference type="EMBL" id="BAAANH010000006">
    <property type="protein sequence ID" value="GAA1766179.1"/>
    <property type="molecule type" value="Genomic_DNA"/>
</dbReference>
<dbReference type="InterPro" id="IPR036721">
    <property type="entry name" value="RCK_C_sf"/>
</dbReference>
<organism evidence="2 3">
    <name type="scientific">Agromyces humatus</name>
    <dbReference type="NCBI Taxonomy" id="279573"/>
    <lineage>
        <taxon>Bacteria</taxon>
        <taxon>Bacillati</taxon>
        <taxon>Actinomycetota</taxon>
        <taxon>Actinomycetes</taxon>
        <taxon>Micrococcales</taxon>
        <taxon>Microbacteriaceae</taxon>
        <taxon>Agromyces</taxon>
    </lineage>
</organism>
<proteinExistence type="predicted"/>
<dbReference type="Gene3D" id="3.30.70.1450">
    <property type="entry name" value="Regulator of K+ conductance, C-terminal domain"/>
    <property type="match status" value="1"/>
</dbReference>
<sequence length="175" mass="18415">MVEVRRVTLPGIGVMHSFATVDGVELAVVAHRTGSSDLVARYGHDDDRHAVNLRLDEDEARTLAELLGGTRVVESIAELDDLPGLPIDWFAIEGHDAIVGRPIGVAPTVDGVALVALVRGDHAYPSPNAEFVVRAGDTLVAAGPAHGIEALFRAVRDGDGLTASPPRHPDESPDA</sequence>
<comment type="caution">
    <text evidence="2">The sequence shown here is derived from an EMBL/GenBank/DDBJ whole genome shotgun (WGS) entry which is preliminary data.</text>
</comment>
<dbReference type="Pfam" id="PF25991">
    <property type="entry name" value="KhtT_N"/>
    <property type="match status" value="1"/>
</dbReference>
<feature type="domain" description="RCK C-terminal" evidence="1">
    <location>
        <begin position="74"/>
        <end position="157"/>
    </location>
</feature>
<accession>A0ABN2KVU1</accession>
<dbReference type="PROSITE" id="PS51202">
    <property type="entry name" value="RCK_C"/>
    <property type="match status" value="1"/>
</dbReference>
<dbReference type="PIRSF" id="PIRSF005028">
    <property type="entry name" value="KhtT"/>
    <property type="match status" value="1"/>
</dbReference>
<evidence type="ECO:0000313" key="2">
    <source>
        <dbReference type="EMBL" id="GAA1766179.1"/>
    </source>
</evidence>
<protein>
    <submittedName>
        <fullName evidence="2">Cation:proton antiporter regulatory subunit</fullName>
    </submittedName>
</protein>
<evidence type="ECO:0000313" key="3">
    <source>
        <dbReference type="Proteomes" id="UP001500506"/>
    </source>
</evidence>
<name>A0ABN2KVU1_9MICO</name>
<dbReference type="Proteomes" id="UP001500506">
    <property type="component" value="Unassembled WGS sequence"/>
</dbReference>
<dbReference type="InterPro" id="IPR026278">
    <property type="entry name" value="KhtT"/>
</dbReference>
<dbReference type="RefSeq" id="WP_232497995.1">
    <property type="nucleotide sequence ID" value="NZ_BAAANH010000006.1"/>
</dbReference>